<evidence type="ECO:0000313" key="2">
    <source>
        <dbReference type="EMBL" id="GFQ88170.1"/>
    </source>
</evidence>
<sequence length="83" mass="9731">MGYTFRGSFIVEPLFFKTELPVNSRKKRWTVNDKRHLTLLRKKVPCLREKDILSVVRFMRDGAASHPSNPVKEFSDVRSSKNH</sequence>
<organism evidence="2 3">
    <name type="scientific">Trichonephila clavata</name>
    <name type="common">Joro spider</name>
    <name type="synonym">Nephila clavata</name>
    <dbReference type="NCBI Taxonomy" id="2740835"/>
    <lineage>
        <taxon>Eukaryota</taxon>
        <taxon>Metazoa</taxon>
        <taxon>Ecdysozoa</taxon>
        <taxon>Arthropoda</taxon>
        <taxon>Chelicerata</taxon>
        <taxon>Arachnida</taxon>
        <taxon>Araneae</taxon>
        <taxon>Araneomorphae</taxon>
        <taxon>Entelegynae</taxon>
        <taxon>Araneoidea</taxon>
        <taxon>Nephilidae</taxon>
        <taxon>Trichonephila</taxon>
    </lineage>
</organism>
<proteinExistence type="predicted"/>
<evidence type="ECO:0000313" key="3">
    <source>
        <dbReference type="Proteomes" id="UP000887116"/>
    </source>
</evidence>
<gene>
    <name evidence="2" type="ORF">TNCT_263731</name>
</gene>
<dbReference type="OrthoDB" id="7787442at2759"/>
<dbReference type="Proteomes" id="UP000887116">
    <property type="component" value="Unassembled WGS sequence"/>
</dbReference>
<keyword evidence="3" id="KW-1185">Reference proteome</keyword>
<accession>A0A8X6J248</accession>
<comment type="caution">
    <text evidence="2">The sequence shown here is derived from an EMBL/GenBank/DDBJ whole genome shotgun (WGS) entry which is preliminary data.</text>
</comment>
<reference evidence="2" key="1">
    <citation type="submission" date="2020-07" db="EMBL/GenBank/DDBJ databases">
        <title>Multicomponent nature underlies the extraordinary mechanical properties of spider dragline silk.</title>
        <authorList>
            <person name="Kono N."/>
            <person name="Nakamura H."/>
            <person name="Mori M."/>
            <person name="Yoshida Y."/>
            <person name="Ohtoshi R."/>
            <person name="Malay A.D."/>
            <person name="Moran D.A.P."/>
            <person name="Tomita M."/>
            <person name="Numata K."/>
            <person name="Arakawa K."/>
        </authorList>
    </citation>
    <scope>NUCLEOTIDE SEQUENCE</scope>
</reference>
<feature type="compositionally biased region" description="Basic and acidic residues" evidence="1">
    <location>
        <begin position="73"/>
        <end position="83"/>
    </location>
</feature>
<evidence type="ECO:0000256" key="1">
    <source>
        <dbReference type="SAM" id="MobiDB-lite"/>
    </source>
</evidence>
<feature type="region of interest" description="Disordered" evidence="1">
    <location>
        <begin position="63"/>
        <end position="83"/>
    </location>
</feature>
<name>A0A8X6J248_TRICU</name>
<dbReference type="EMBL" id="BMAO01003484">
    <property type="protein sequence ID" value="GFQ88170.1"/>
    <property type="molecule type" value="Genomic_DNA"/>
</dbReference>
<dbReference type="AlphaFoldDB" id="A0A8X6J248"/>
<protein>
    <submittedName>
        <fullName evidence="2">Uncharacterized protein</fullName>
    </submittedName>
</protein>